<proteinExistence type="inferred from homology"/>
<dbReference type="Proteomes" id="UP001140172">
    <property type="component" value="Unassembled WGS sequence"/>
</dbReference>
<dbReference type="InterPro" id="IPR001752">
    <property type="entry name" value="Kinesin_motor_dom"/>
</dbReference>
<keyword evidence="6" id="KW-0505">Motor protein</keyword>
<dbReference type="EMBL" id="JANBUM010000050">
    <property type="protein sequence ID" value="KAJ2786637.1"/>
    <property type="molecule type" value="Genomic_DNA"/>
</dbReference>
<protein>
    <recommendedName>
        <fullName evidence="9">Kinesin motor domain-containing protein</fullName>
    </recommendedName>
</protein>
<feature type="compositionally biased region" description="Polar residues" evidence="8">
    <location>
        <begin position="98"/>
        <end position="123"/>
    </location>
</feature>
<comment type="similarity">
    <text evidence="6">Belongs to the TRAFAC class myosin-kinesin ATPase superfamily. Kinesin family.</text>
</comment>
<feature type="coiled-coil region" evidence="7">
    <location>
        <begin position="763"/>
        <end position="903"/>
    </location>
</feature>
<dbReference type="InterPro" id="IPR027417">
    <property type="entry name" value="P-loop_NTPase"/>
</dbReference>
<feature type="region of interest" description="Disordered" evidence="8">
    <location>
        <begin position="590"/>
        <end position="611"/>
    </location>
</feature>
<comment type="caution">
    <text evidence="10">The sequence shown here is derived from an EMBL/GenBank/DDBJ whole genome shotgun (WGS) entry which is preliminary data.</text>
</comment>
<keyword evidence="3 6" id="KW-0547">Nucleotide-binding</keyword>
<sequence length="1024" mass="109250">MATHTPPRGPADRERMGTPPLHVGSRLQRPSFIPLPTGLAGARGSLDMAGGSSRLSQDLGGDMTRGGRSSSLSLRASSSALGWYPAGGRPPEPGTGHVRTTSTGSANGRESSASFASHGSADSETVEPAGPHELPVRVAVRIRAPGGILEPLGRTTLRMLGDAPRTFTFDHVFASASQTAVYAAVAPLLARFVEGYNVTVLAYGQTSSGKTYTMGTAAGPADDETEGVVPRALTWLFAWAARAGGVDVRVSFVEVYNDELIDLVALTQHGGVGPPVLVRDDGRGGVRWVGVKEAPVASAPAALALLAAGARARQTSATQMNGQSSRSHAIYTVSLRQTRGHVQIASKLHFVDLAGSERLKRTQAEGERKREGIKINSGLLALGNVISALAGDQGARALGHVPYRDSKLTHMLRDSLGGTALTMMIACVAADDANAAETLNTLKYAARARNIKNCGGVNTVASAASSAEVLALRAHVRRLKETVRALEQQLRDGSPGASSAMAPRASTGSLQYSASRIPTAAAAAQATRAELSGLRTRNHELEAELSRLGDTYTELLLKFNDTEEAEALKEDAEARELDAAVRAAEAEAQREEAEARAAEAEARREEAETRAAQAQVRELAAEARAAEAEALREEAQALKEEAEAAQISRADSKATLTHSGIQTLDTNPATTHTAMQTLDTSPATAHSATQTADASAAATSRIVLCARPSVSETGVASRAEHRLRGMRHRHSTALPLRQPPQPSHDKHASYPELRLAASPPTPVEQQQAELALLRAAKRDLQERNSQMQNVLRELGDRLVALAEENDALEARAREDAERHRAQVAELRRAPERPASAGSFHSATDGAREAELAEQLAVVERRLADALADAEEQRSAAQRCEQDAGRLQLRLAALSDELSAAEHQAGRSADLLRAAEAARQADSDALARQTEIVAQMRDSLGRSEMRADEAAATADRYGNELVRVQAEARLAAEQKTQLAAQLEEARKAVAAETRDRDLWKARCLDMRDEIEELRVRRRQSKLRCF</sequence>
<feature type="domain" description="Kinesin motor" evidence="9">
    <location>
        <begin position="135"/>
        <end position="451"/>
    </location>
</feature>
<evidence type="ECO:0000256" key="4">
    <source>
        <dbReference type="ARBA" id="ARBA00022840"/>
    </source>
</evidence>
<reference evidence="10" key="1">
    <citation type="submission" date="2022-07" db="EMBL/GenBank/DDBJ databases">
        <title>Phylogenomic reconstructions and comparative analyses of Kickxellomycotina fungi.</title>
        <authorList>
            <person name="Reynolds N.K."/>
            <person name="Stajich J.E."/>
            <person name="Barry K."/>
            <person name="Grigoriev I.V."/>
            <person name="Crous P."/>
            <person name="Smith M.E."/>
        </authorList>
    </citation>
    <scope>NUCLEOTIDE SEQUENCE</scope>
    <source>
        <strain evidence="10">BCRC 34489</strain>
    </source>
</reference>
<keyword evidence="11" id="KW-1185">Reference proteome</keyword>
<feature type="compositionally biased region" description="Low complexity" evidence="8">
    <location>
        <begin position="66"/>
        <end position="82"/>
    </location>
</feature>
<dbReference type="GO" id="GO:0007018">
    <property type="term" value="P:microtubule-based movement"/>
    <property type="evidence" value="ECO:0007669"/>
    <property type="project" value="InterPro"/>
</dbReference>
<dbReference type="InterPro" id="IPR027640">
    <property type="entry name" value="Kinesin-like_fam"/>
</dbReference>
<evidence type="ECO:0000313" key="11">
    <source>
        <dbReference type="Proteomes" id="UP001140172"/>
    </source>
</evidence>
<evidence type="ECO:0000256" key="3">
    <source>
        <dbReference type="ARBA" id="ARBA00022741"/>
    </source>
</evidence>
<evidence type="ECO:0000256" key="8">
    <source>
        <dbReference type="SAM" id="MobiDB-lite"/>
    </source>
</evidence>
<evidence type="ECO:0000259" key="9">
    <source>
        <dbReference type="PROSITE" id="PS50067"/>
    </source>
</evidence>
<dbReference type="AlphaFoldDB" id="A0A9W8HMY1"/>
<keyword evidence="2" id="KW-0963">Cytoplasm</keyword>
<dbReference type="OrthoDB" id="3176171at2759"/>
<dbReference type="InterPro" id="IPR019821">
    <property type="entry name" value="Kinesin_motor_CS"/>
</dbReference>
<comment type="subcellular location">
    <subcellularLocation>
        <location evidence="1">Cytoplasm</location>
    </subcellularLocation>
</comment>
<feature type="compositionally biased region" description="Basic and acidic residues" evidence="8">
    <location>
        <begin position="590"/>
        <end position="609"/>
    </location>
</feature>
<dbReference type="PROSITE" id="PS50067">
    <property type="entry name" value="KINESIN_MOTOR_2"/>
    <property type="match status" value="1"/>
</dbReference>
<evidence type="ECO:0000256" key="2">
    <source>
        <dbReference type="ARBA" id="ARBA00022490"/>
    </source>
</evidence>
<accession>A0A9W8HMY1</accession>
<dbReference type="PANTHER" id="PTHR47969">
    <property type="entry name" value="CHROMOSOME-ASSOCIATED KINESIN KIF4A-RELATED"/>
    <property type="match status" value="1"/>
</dbReference>
<dbReference type="SMART" id="SM00129">
    <property type="entry name" value="KISc"/>
    <property type="match status" value="1"/>
</dbReference>
<dbReference type="PROSITE" id="PS00411">
    <property type="entry name" value="KINESIN_MOTOR_1"/>
    <property type="match status" value="1"/>
</dbReference>
<dbReference type="PRINTS" id="PR00380">
    <property type="entry name" value="KINESINHEAVY"/>
</dbReference>
<dbReference type="Gene3D" id="3.40.850.10">
    <property type="entry name" value="Kinesin motor domain"/>
    <property type="match status" value="1"/>
</dbReference>
<dbReference type="Pfam" id="PF00225">
    <property type="entry name" value="Kinesin"/>
    <property type="match status" value="1"/>
</dbReference>
<dbReference type="GO" id="GO:0003777">
    <property type="term" value="F:microtubule motor activity"/>
    <property type="evidence" value="ECO:0007669"/>
    <property type="project" value="InterPro"/>
</dbReference>
<feature type="binding site" evidence="6">
    <location>
        <begin position="204"/>
        <end position="211"/>
    </location>
    <ligand>
        <name>ATP</name>
        <dbReference type="ChEBI" id="CHEBI:30616"/>
    </ligand>
</feature>
<dbReference type="PANTHER" id="PTHR47969:SF15">
    <property type="entry name" value="CHROMOSOME-ASSOCIATED KINESIN KIF4A-RELATED"/>
    <property type="match status" value="1"/>
</dbReference>
<feature type="coiled-coil region" evidence="7">
    <location>
        <begin position="964"/>
        <end position="994"/>
    </location>
</feature>
<feature type="region of interest" description="Disordered" evidence="8">
    <location>
        <begin position="488"/>
        <end position="511"/>
    </location>
</feature>
<keyword evidence="5 7" id="KW-0175">Coiled coil</keyword>
<organism evidence="10 11">
    <name type="scientific">Coemansia interrupta</name>
    <dbReference type="NCBI Taxonomy" id="1126814"/>
    <lineage>
        <taxon>Eukaryota</taxon>
        <taxon>Fungi</taxon>
        <taxon>Fungi incertae sedis</taxon>
        <taxon>Zoopagomycota</taxon>
        <taxon>Kickxellomycotina</taxon>
        <taxon>Kickxellomycetes</taxon>
        <taxon>Kickxellales</taxon>
        <taxon>Kickxellaceae</taxon>
        <taxon>Coemansia</taxon>
    </lineage>
</organism>
<feature type="region of interest" description="Disordered" evidence="8">
    <location>
        <begin position="1"/>
        <end position="132"/>
    </location>
</feature>
<evidence type="ECO:0000256" key="5">
    <source>
        <dbReference type="ARBA" id="ARBA00023054"/>
    </source>
</evidence>
<evidence type="ECO:0000313" key="10">
    <source>
        <dbReference type="EMBL" id="KAJ2786637.1"/>
    </source>
</evidence>
<dbReference type="GO" id="GO:0007052">
    <property type="term" value="P:mitotic spindle organization"/>
    <property type="evidence" value="ECO:0007669"/>
    <property type="project" value="TreeGrafter"/>
</dbReference>
<dbReference type="InterPro" id="IPR036961">
    <property type="entry name" value="Kinesin_motor_dom_sf"/>
</dbReference>
<evidence type="ECO:0000256" key="1">
    <source>
        <dbReference type="ARBA" id="ARBA00004496"/>
    </source>
</evidence>
<gene>
    <name evidence="10" type="ORF">GGI15_001352</name>
</gene>
<evidence type="ECO:0000256" key="7">
    <source>
        <dbReference type="SAM" id="Coils"/>
    </source>
</evidence>
<name>A0A9W8HMY1_9FUNG</name>
<dbReference type="GO" id="GO:0005875">
    <property type="term" value="C:microtubule associated complex"/>
    <property type="evidence" value="ECO:0007669"/>
    <property type="project" value="TreeGrafter"/>
</dbReference>
<dbReference type="GO" id="GO:0051231">
    <property type="term" value="P:spindle elongation"/>
    <property type="evidence" value="ECO:0007669"/>
    <property type="project" value="TreeGrafter"/>
</dbReference>
<dbReference type="GO" id="GO:0008017">
    <property type="term" value="F:microtubule binding"/>
    <property type="evidence" value="ECO:0007669"/>
    <property type="project" value="InterPro"/>
</dbReference>
<keyword evidence="4 6" id="KW-0067">ATP-binding</keyword>
<dbReference type="GO" id="GO:0005737">
    <property type="term" value="C:cytoplasm"/>
    <property type="evidence" value="ECO:0007669"/>
    <property type="project" value="UniProtKB-SubCell"/>
</dbReference>
<evidence type="ECO:0000256" key="6">
    <source>
        <dbReference type="PROSITE-ProRule" id="PRU00283"/>
    </source>
</evidence>
<dbReference type="GO" id="GO:0005524">
    <property type="term" value="F:ATP binding"/>
    <property type="evidence" value="ECO:0007669"/>
    <property type="project" value="UniProtKB-UniRule"/>
</dbReference>
<dbReference type="SUPFAM" id="SSF52540">
    <property type="entry name" value="P-loop containing nucleoside triphosphate hydrolases"/>
    <property type="match status" value="1"/>
</dbReference>